<name>F6B6Z1_DESCC</name>
<sequence length="52" mass="5885">MSKVTTCKIEECHYNKDMKCHADGIEVLSSGTKRVSTSDHTCCNTFKPKEVY</sequence>
<evidence type="ECO:0000313" key="2">
    <source>
        <dbReference type="EMBL" id="AEF93316.1"/>
    </source>
</evidence>
<dbReference type="Proteomes" id="UP000009226">
    <property type="component" value="Chromosome"/>
</dbReference>
<dbReference type="InterPro" id="IPR011437">
    <property type="entry name" value="DUF1540"/>
</dbReference>
<gene>
    <name evidence="2" type="ordered locus">Desca_0422</name>
</gene>
<dbReference type="Pfam" id="PF07561">
    <property type="entry name" value="DUF1540"/>
    <property type="match status" value="1"/>
</dbReference>
<protein>
    <recommendedName>
        <fullName evidence="1">DUF1540 domain-containing protein</fullName>
    </recommendedName>
</protein>
<proteinExistence type="predicted"/>
<keyword evidence="3" id="KW-1185">Reference proteome</keyword>
<feature type="domain" description="DUF1540" evidence="1">
    <location>
        <begin position="6"/>
        <end position="46"/>
    </location>
</feature>
<accession>F6B6Z1</accession>
<dbReference type="EMBL" id="CP002736">
    <property type="protein sequence ID" value="AEF93316.1"/>
    <property type="molecule type" value="Genomic_DNA"/>
</dbReference>
<dbReference type="KEGG" id="dca:Desca_0422"/>
<evidence type="ECO:0000313" key="3">
    <source>
        <dbReference type="Proteomes" id="UP000009226"/>
    </source>
</evidence>
<dbReference type="eggNOG" id="ENOG5033FK6">
    <property type="taxonomic scope" value="Bacteria"/>
</dbReference>
<organism evidence="2 3">
    <name type="scientific">Desulfotomaculum nigrificans (strain DSM 14880 / VKM B-2319 / CO-1-SRB)</name>
    <name type="common">Desulfotomaculum carboxydivorans</name>
    <dbReference type="NCBI Taxonomy" id="868595"/>
    <lineage>
        <taxon>Bacteria</taxon>
        <taxon>Bacillati</taxon>
        <taxon>Bacillota</taxon>
        <taxon>Clostridia</taxon>
        <taxon>Eubacteriales</taxon>
        <taxon>Desulfotomaculaceae</taxon>
        <taxon>Desulfotomaculum</taxon>
    </lineage>
</organism>
<dbReference type="HOGENOM" id="CLU_201605_1_0_9"/>
<reference evidence="2" key="1">
    <citation type="submission" date="2011-05" db="EMBL/GenBank/DDBJ databases">
        <title>Complete sequence of Desulfotomaculum carboxydivorans CO-1-SRB.</title>
        <authorList>
            <consortium name="US DOE Joint Genome Institute"/>
            <person name="Lucas S."/>
            <person name="Han J."/>
            <person name="Lapidus A."/>
            <person name="Cheng J.-F."/>
            <person name="Goodwin L."/>
            <person name="Pitluck S."/>
            <person name="Peters L."/>
            <person name="Mikhailova N."/>
            <person name="Lu M."/>
            <person name="Han C."/>
            <person name="Tapia R."/>
            <person name="Land M."/>
            <person name="Hauser L."/>
            <person name="Kyrpides N."/>
            <person name="Ivanova N."/>
            <person name="Pagani I."/>
            <person name="Stams A."/>
            <person name="Plugge C."/>
            <person name="Muyzer G."/>
            <person name="Kuever J."/>
            <person name="Parshina S."/>
            <person name="Ivanova A."/>
            <person name="Nazina T."/>
            <person name="Woyke T."/>
        </authorList>
    </citation>
    <scope>NUCLEOTIDE SEQUENCE [LARGE SCALE GENOMIC DNA]</scope>
    <source>
        <strain evidence="2">CO-1-SRB</strain>
    </source>
</reference>
<evidence type="ECO:0000259" key="1">
    <source>
        <dbReference type="Pfam" id="PF07561"/>
    </source>
</evidence>
<dbReference type="AlphaFoldDB" id="F6B6Z1"/>